<protein>
    <submittedName>
        <fullName evidence="3">Glycosyltransferase</fullName>
        <ecNumber evidence="3">2.4.-.-</ecNumber>
    </submittedName>
</protein>
<dbReference type="PANTHER" id="PTHR45947">
    <property type="entry name" value="SULFOQUINOVOSYL TRANSFERASE SQD2"/>
    <property type="match status" value="1"/>
</dbReference>
<sequence length="389" mass="39522">MRIVHVIATLAAAHGGPPRACIGMARALVARGHTVSIETTSIAMTPGDRAMCAALRAEGIAVGCHAPAWPQRWARSPGLAAAVARAAESADVLHCHALHLHHDLAAWRAARRMGVPLVLTPHGGLSAHVRRRGRARKALAGALFQREMLAGAAALHCLGPAEAADLAALGFGGRVAVVPPLVDAAEEAVPRGRFRERFGIAEAVPLVLFLGRLAPGKGVEALVQAFAQAAQGQGDAVLVLAGPDFGAAAGAQAAAEVAGLGSRVILTGALDRRTCAEALADADVFALLSEGESFGIAALEAMAAGVPVLLSPQVPLAAVAEAAGAGLVAGHGDAGEALAHLLSDAGRRGEMGQAGRRHVLAHHGRDAVGAELETLYARVIADRRVRNAA</sequence>
<dbReference type="RefSeq" id="WP_269331312.1">
    <property type="nucleotide sequence ID" value="NZ_JAMZFT010000001.1"/>
</dbReference>
<dbReference type="PANTHER" id="PTHR45947:SF3">
    <property type="entry name" value="SULFOQUINOVOSYL TRANSFERASE SQD2"/>
    <property type="match status" value="1"/>
</dbReference>
<accession>A0A9J6P985</accession>
<dbReference type="GO" id="GO:0016758">
    <property type="term" value="F:hexosyltransferase activity"/>
    <property type="evidence" value="ECO:0007669"/>
    <property type="project" value="TreeGrafter"/>
</dbReference>
<evidence type="ECO:0000313" key="3">
    <source>
        <dbReference type="EMBL" id="MCP1335365.1"/>
    </source>
</evidence>
<keyword evidence="3" id="KW-0328">Glycosyltransferase</keyword>
<name>A0A9J6P985_9PROT</name>
<organism evidence="3 4">
    <name type="scientific">Futiania mangrovi</name>
    <dbReference type="NCBI Taxonomy" id="2959716"/>
    <lineage>
        <taxon>Bacteria</taxon>
        <taxon>Pseudomonadati</taxon>
        <taxon>Pseudomonadota</taxon>
        <taxon>Alphaproteobacteria</taxon>
        <taxon>Futianiales</taxon>
        <taxon>Futianiaceae</taxon>
        <taxon>Futiania</taxon>
    </lineage>
</organism>
<keyword evidence="4" id="KW-1185">Reference proteome</keyword>
<dbReference type="Gene3D" id="3.40.50.2000">
    <property type="entry name" value="Glycogen Phosphorylase B"/>
    <property type="match status" value="2"/>
</dbReference>
<dbReference type="AlphaFoldDB" id="A0A9J6P985"/>
<feature type="domain" description="Glycosyl transferase family 1" evidence="1">
    <location>
        <begin position="193"/>
        <end position="357"/>
    </location>
</feature>
<dbReference type="InterPro" id="IPR001296">
    <property type="entry name" value="Glyco_trans_1"/>
</dbReference>
<evidence type="ECO:0000259" key="2">
    <source>
        <dbReference type="Pfam" id="PF13579"/>
    </source>
</evidence>
<feature type="domain" description="Glycosyltransferase subfamily 4-like N-terminal" evidence="2">
    <location>
        <begin position="15"/>
        <end position="180"/>
    </location>
</feature>
<dbReference type="EMBL" id="JAMZFT010000001">
    <property type="protein sequence ID" value="MCP1335365.1"/>
    <property type="molecule type" value="Genomic_DNA"/>
</dbReference>
<dbReference type="Proteomes" id="UP001055804">
    <property type="component" value="Unassembled WGS sequence"/>
</dbReference>
<dbReference type="SUPFAM" id="SSF53756">
    <property type="entry name" value="UDP-Glycosyltransferase/glycogen phosphorylase"/>
    <property type="match status" value="1"/>
</dbReference>
<comment type="caution">
    <text evidence="3">The sequence shown here is derived from an EMBL/GenBank/DDBJ whole genome shotgun (WGS) entry which is preliminary data.</text>
</comment>
<reference evidence="3" key="1">
    <citation type="submission" date="2022-06" db="EMBL/GenBank/DDBJ databases">
        <title>Isolation and Genomics of Futiania mangrovii gen. nov., sp. nov., a Rare and Metabolically-versatile member in the Class Alphaproteobacteria.</title>
        <authorList>
            <person name="Liu L."/>
            <person name="Huang W.-C."/>
            <person name="Pan J."/>
            <person name="Li J."/>
            <person name="Huang Y."/>
            <person name="Du H."/>
            <person name="Liu Y."/>
            <person name="Li M."/>
        </authorList>
    </citation>
    <scope>NUCLEOTIDE SEQUENCE</scope>
    <source>
        <strain evidence="3">FT118</strain>
    </source>
</reference>
<dbReference type="EC" id="2.4.-.-" evidence="3"/>
<keyword evidence="3" id="KW-0808">Transferase</keyword>
<gene>
    <name evidence="3" type="ORF">NJQ99_02985</name>
</gene>
<dbReference type="Pfam" id="PF00534">
    <property type="entry name" value="Glycos_transf_1"/>
    <property type="match status" value="1"/>
</dbReference>
<dbReference type="Pfam" id="PF13579">
    <property type="entry name" value="Glyco_trans_4_4"/>
    <property type="match status" value="1"/>
</dbReference>
<evidence type="ECO:0000313" key="4">
    <source>
        <dbReference type="Proteomes" id="UP001055804"/>
    </source>
</evidence>
<dbReference type="InterPro" id="IPR028098">
    <property type="entry name" value="Glyco_trans_4-like_N"/>
</dbReference>
<proteinExistence type="predicted"/>
<evidence type="ECO:0000259" key="1">
    <source>
        <dbReference type="Pfam" id="PF00534"/>
    </source>
</evidence>
<dbReference type="InterPro" id="IPR050194">
    <property type="entry name" value="Glycosyltransferase_grp1"/>
</dbReference>